<evidence type="ECO:0000256" key="5">
    <source>
        <dbReference type="SAM" id="Phobius"/>
    </source>
</evidence>
<dbReference type="GO" id="GO:0009247">
    <property type="term" value="P:glycolipid biosynthetic process"/>
    <property type="evidence" value="ECO:0007669"/>
    <property type="project" value="TreeGrafter"/>
</dbReference>
<dbReference type="STRING" id="1618490.US90_C0015G0009"/>
<keyword evidence="2 5" id="KW-0812">Transmembrane</keyword>
<dbReference type="CDD" id="cd13963">
    <property type="entry name" value="PT_UbiA_2"/>
    <property type="match status" value="1"/>
</dbReference>
<feature type="transmembrane region" description="Helical" evidence="5">
    <location>
        <begin position="135"/>
        <end position="152"/>
    </location>
</feature>
<gene>
    <name evidence="6" type="ORF">US90_C0015G0009</name>
</gene>
<comment type="subcellular location">
    <subcellularLocation>
        <location evidence="1">Membrane</location>
        <topology evidence="1">Multi-pass membrane protein</topology>
    </subcellularLocation>
</comment>
<evidence type="ECO:0000256" key="2">
    <source>
        <dbReference type="ARBA" id="ARBA00022692"/>
    </source>
</evidence>
<feature type="transmembrane region" description="Helical" evidence="5">
    <location>
        <begin position="251"/>
        <end position="271"/>
    </location>
</feature>
<dbReference type="PANTHER" id="PTHR11048:SF5">
    <property type="entry name" value="DECAPRENYL-PHOSPHATE PHOSPHORIBOSYLTRANSFERASE"/>
    <property type="match status" value="1"/>
</dbReference>
<dbReference type="Gene3D" id="1.10.357.140">
    <property type="entry name" value="UbiA prenyltransferase"/>
    <property type="match status" value="1"/>
</dbReference>
<reference evidence="6 7" key="1">
    <citation type="journal article" date="2015" name="Nature">
        <title>rRNA introns, odd ribosomes, and small enigmatic genomes across a large radiation of phyla.</title>
        <authorList>
            <person name="Brown C.T."/>
            <person name="Hug L.A."/>
            <person name="Thomas B.C."/>
            <person name="Sharon I."/>
            <person name="Castelle C.J."/>
            <person name="Singh A."/>
            <person name="Wilkins M.J."/>
            <person name="Williams K.H."/>
            <person name="Banfield J.F."/>
        </authorList>
    </citation>
    <scope>NUCLEOTIDE SEQUENCE [LARGE SCALE GENOMIC DNA]</scope>
</reference>
<dbReference type="EMBL" id="LBUT01000015">
    <property type="protein sequence ID" value="KKQ69566.1"/>
    <property type="molecule type" value="Genomic_DNA"/>
</dbReference>
<evidence type="ECO:0000256" key="4">
    <source>
        <dbReference type="ARBA" id="ARBA00023136"/>
    </source>
</evidence>
<dbReference type="PANTHER" id="PTHR11048">
    <property type="entry name" value="PRENYLTRANSFERASES"/>
    <property type="match status" value="1"/>
</dbReference>
<evidence type="ECO:0000256" key="1">
    <source>
        <dbReference type="ARBA" id="ARBA00004141"/>
    </source>
</evidence>
<dbReference type="InterPro" id="IPR044878">
    <property type="entry name" value="UbiA_sf"/>
</dbReference>
<dbReference type="InterPro" id="IPR000537">
    <property type="entry name" value="UbiA_prenyltransferase"/>
</dbReference>
<dbReference type="Pfam" id="PF01040">
    <property type="entry name" value="UbiA"/>
    <property type="match status" value="1"/>
</dbReference>
<dbReference type="AlphaFoldDB" id="A0A0G0MXA2"/>
<feature type="transmembrane region" description="Helical" evidence="5">
    <location>
        <begin position="203"/>
        <end position="222"/>
    </location>
</feature>
<feature type="transmembrane region" description="Helical" evidence="5">
    <location>
        <begin position="112"/>
        <end position="130"/>
    </location>
</feature>
<dbReference type="Proteomes" id="UP000034406">
    <property type="component" value="Unassembled WGS sequence"/>
</dbReference>
<keyword evidence="6" id="KW-0808">Transferase</keyword>
<evidence type="ECO:0000313" key="6">
    <source>
        <dbReference type="EMBL" id="KKQ69566.1"/>
    </source>
</evidence>
<accession>A0A0G0MXA2</accession>
<feature type="transmembrane region" description="Helical" evidence="5">
    <location>
        <begin position="158"/>
        <end position="177"/>
    </location>
</feature>
<keyword evidence="4 5" id="KW-0472">Membrane</keyword>
<dbReference type="InterPro" id="IPR039653">
    <property type="entry name" value="Prenyltransferase"/>
</dbReference>
<name>A0A0G0MXA2_9BACT</name>
<sequence length="307" mass="35166">MTNSNKFFSLVEALRPNQWIKNLSLFAAALLNGQLFDPEILTKSILAFIVFSLLSSASYLINDAIDAPKDRHHPVKKFRPIARGDISPFTAVLNSLLLLFIALSIATVVNPSFFYLSLFFILLQYSYSLFFKKKAILDIIGIAFFFIIRAFAGEVATGFHLPIWIMLTVIFLALFIASGKRRSELYNSGTKSRQSLEKYNKSLLNFYTSIFAVSTLIAYAMFTFFEEPVRFEGIIHNFLLSNYPNALDRKWYMVTLIPVIFGIMRYGQIIFEMQEGERPERVIATDLPLLFSVLLWGLMMMTIIYVL</sequence>
<feature type="transmembrane region" description="Helical" evidence="5">
    <location>
        <begin position="45"/>
        <end position="65"/>
    </location>
</feature>
<dbReference type="GO" id="GO:0005886">
    <property type="term" value="C:plasma membrane"/>
    <property type="evidence" value="ECO:0007669"/>
    <property type="project" value="TreeGrafter"/>
</dbReference>
<keyword evidence="3 5" id="KW-1133">Transmembrane helix</keyword>
<evidence type="ECO:0000256" key="3">
    <source>
        <dbReference type="ARBA" id="ARBA00022989"/>
    </source>
</evidence>
<dbReference type="GO" id="GO:0016765">
    <property type="term" value="F:transferase activity, transferring alkyl or aryl (other than methyl) groups"/>
    <property type="evidence" value="ECO:0007669"/>
    <property type="project" value="InterPro"/>
</dbReference>
<proteinExistence type="predicted"/>
<organism evidence="6 7">
    <name type="scientific">Candidatus Shapirobacteria bacterium GW2011_GWE2_38_30</name>
    <dbReference type="NCBI Taxonomy" id="1618490"/>
    <lineage>
        <taxon>Bacteria</taxon>
        <taxon>Candidatus Shapironibacteriota</taxon>
    </lineage>
</organism>
<feature type="transmembrane region" description="Helical" evidence="5">
    <location>
        <begin position="86"/>
        <end position="106"/>
    </location>
</feature>
<feature type="transmembrane region" description="Helical" evidence="5">
    <location>
        <begin position="283"/>
        <end position="306"/>
    </location>
</feature>
<comment type="caution">
    <text evidence="6">The sequence shown here is derived from an EMBL/GenBank/DDBJ whole genome shotgun (WGS) entry which is preliminary data.</text>
</comment>
<evidence type="ECO:0000313" key="7">
    <source>
        <dbReference type="Proteomes" id="UP000034406"/>
    </source>
</evidence>
<protein>
    <submittedName>
        <fullName evidence="6">UbiA prenyltransferase</fullName>
    </submittedName>
</protein>